<dbReference type="AlphaFoldDB" id="A0A5B2UTR2"/>
<evidence type="ECO:0000313" key="3">
    <source>
        <dbReference type="EMBL" id="SDV03935.1"/>
    </source>
</evidence>
<evidence type="ECO:0000313" key="5">
    <source>
        <dbReference type="Proteomes" id="UP000325296"/>
    </source>
</evidence>
<dbReference type="Proteomes" id="UP000199620">
    <property type="component" value="Chromosome I"/>
</dbReference>
<dbReference type="Pfam" id="PF06551">
    <property type="entry name" value="DUF1120"/>
    <property type="match status" value="1"/>
</dbReference>
<organism evidence="2 5">
    <name type="scientific">Pseudomonas brenneri</name>
    <dbReference type="NCBI Taxonomy" id="129817"/>
    <lineage>
        <taxon>Bacteria</taxon>
        <taxon>Pseudomonadati</taxon>
        <taxon>Pseudomonadota</taxon>
        <taxon>Gammaproteobacteria</taxon>
        <taxon>Pseudomonadales</taxon>
        <taxon>Pseudomonadaceae</taxon>
        <taxon>Pseudomonas</taxon>
    </lineage>
</organism>
<evidence type="ECO:0000256" key="1">
    <source>
        <dbReference type="SAM" id="SignalP"/>
    </source>
</evidence>
<evidence type="ECO:0000313" key="2">
    <source>
        <dbReference type="EMBL" id="KAA2229740.1"/>
    </source>
</evidence>
<dbReference type="EMBL" id="LT629800">
    <property type="protein sequence ID" value="SDV03935.1"/>
    <property type="molecule type" value="Genomic_DNA"/>
</dbReference>
<accession>A0A5B2UTR2</accession>
<reference evidence="3 4" key="1">
    <citation type="submission" date="2016-10" db="EMBL/GenBank/DDBJ databases">
        <authorList>
            <person name="Varghese N."/>
            <person name="Submissions S."/>
        </authorList>
    </citation>
    <scope>NUCLEOTIDE SEQUENCE [LARGE SCALE GENOMIC DNA]</scope>
    <source>
        <strain evidence="3 4">BS2771</strain>
    </source>
</reference>
<dbReference type="OrthoDB" id="6602106at2"/>
<dbReference type="InterPro" id="IPR010546">
    <property type="entry name" value="DUF1120"/>
</dbReference>
<name>A0A5B2UTR2_9PSED</name>
<keyword evidence="4" id="KW-1185">Reference proteome</keyword>
<dbReference type="RefSeq" id="WP_090291957.1">
    <property type="nucleotide sequence ID" value="NZ_BMNU01000002.1"/>
</dbReference>
<gene>
    <name evidence="2" type="ORF">F1720_15085</name>
    <name evidence="3" type="ORF">SAMN04490181_3460</name>
</gene>
<dbReference type="EMBL" id="VUOL01000007">
    <property type="protein sequence ID" value="KAA2229740.1"/>
    <property type="molecule type" value="Genomic_DNA"/>
</dbReference>
<feature type="chain" id="PRO_5022883097" evidence="1">
    <location>
        <begin position="26"/>
        <end position="380"/>
    </location>
</feature>
<proteinExistence type="predicted"/>
<protein>
    <submittedName>
        <fullName evidence="2">DUF1120 domain-containing protein</fullName>
    </submittedName>
</protein>
<reference evidence="2 5" key="2">
    <citation type="submission" date="2019-09" db="EMBL/GenBank/DDBJ databases">
        <title>Draft genome sequence of Pseudomonas brenneri CCUG 51514(T).</title>
        <authorList>
            <person name="Tunovic T."/>
            <person name="Pineiro-Iglesias B."/>
            <person name="Unosson C."/>
            <person name="Inganas E."/>
            <person name="Ohlen M."/>
            <person name="Cardew S."/>
            <person name="Jensie-Markopoulos S."/>
            <person name="Salva-Serra F."/>
            <person name="Jaen-Luchoro D."/>
            <person name="Svensson-Stadler L."/>
            <person name="Chun J."/>
            <person name="Moore E."/>
        </authorList>
    </citation>
    <scope>NUCLEOTIDE SEQUENCE [LARGE SCALE GENOMIC DNA]</scope>
    <source>
        <strain evidence="2 5">CCUG 51514</strain>
    </source>
</reference>
<keyword evidence="1" id="KW-0732">Signal</keyword>
<feature type="signal peptide" evidence="1">
    <location>
        <begin position="1"/>
        <end position="25"/>
    </location>
</feature>
<dbReference type="Proteomes" id="UP000325296">
    <property type="component" value="Unassembled WGS sequence"/>
</dbReference>
<evidence type="ECO:0000313" key="4">
    <source>
        <dbReference type="Proteomes" id="UP000199620"/>
    </source>
</evidence>
<sequence length="380" mass="40925">MDIISALPRLAVTLMLVIFTSNAVAEDECQLNISEALLDFGLMSRIAQRDSASERPLGERRMSLNFSCPQPADMSLFYRALAANAQRLQFTEHGSYAIQASDAVLDGNAVELGLVPALGQPPVARGTLLNWRTNHGIAPVKGDTVLSGQHFSVQLTFSAFADIAATRVKDTTTWEVPGTIYSRQSGRYRELTLRAHFAPAACMPQLSNGGLVDYGTLLAKDLSSTNENPLPTRTLQFSVSCDAPTPFALLMHDNRFGTATGGTDETAYGLDLDNSRNKIGRYYLNIDPADFTADAYGTLYRTDSTSSGQAWSSSSARQIPIAANSLMGFTNSAGNTLGPIALQNLAGTVRIKAYLAPTQSLDLRTVVRINGSGTLEIIYL</sequence>